<dbReference type="InterPro" id="IPR004843">
    <property type="entry name" value="Calcineurin-like_PHP"/>
</dbReference>
<protein>
    <submittedName>
        <fullName evidence="4">Bifunctional metallophosphatase/5'-nucleotidase</fullName>
    </submittedName>
</protein>
<organism evidence="4 5">
    <name type="scientific">Methylococcus capsulatus</name>
    <dbReference type="NCBI Taxonomy" id="414"/>
    <lineage>
        <taxon>Bacteria</taxon>
        <taxon>Pseudomonadati</taxon>
        <taxon>Pseudomonadota</taxon>
        <taxon>Gammaproteobacteria</taxon>
        <taxon>Methylococcales</taxon>
        <taxon>Methylococcaceae</taxon>
        <taxon>Methylococcus</taxon>
    </lineage>
</organism>
<dbReference type="InterPro" id="IPR036907">
    <property type="entry name" value="5'-Nucleotdase_C_sf"/>
</dbReference>
<evidence type="ECO:0000313" key="5">
    <source>
        <dbReference type="Proteomes" id="UP001359308"/>
    </source>
</evidence>
<proteinExistence type="predicted"/>
<evidence type="ECO:0000259" key="3">
    <source>
        <dbReference type="Pfam" id="PF02872"/>
    </source>
</evidence>
<dbReference type="Gene3D" id="3.90.780.10">
    <property type="entry name" value="5'-Nucleotidase, C-terminal domain"/>
    <property type="match status" value="1"/>
</dbReference>
<dbReference type="Pfam" id="PF02872">
    <property type="entry name" value="5_nucleotid_C"/>
    <property type="match status" value="1"/>
</dbReference>
<accession>A0ABZ2F2G8</accession>
<dbReference type="PANTHER" id="PTHR11575">
    <property type="entry name" value="5'-NUCLEOTIDASE-RELATED"/>
    <property type="match status" value="1"/>
</dbReference>
<dbReference type="EMBL" id="CP104311">
    <property type="protein sequence ID" value="WWF00698.1"/>
    <property type="molecule type" value="Genomic_DNA"/>
</dbReference>
<keyword evidence="1" id="KW-0732">Signal</keyword>
<name>A0ABZ2F2G8_METCP</name>
<dbReference type="InterPro" id="IPR029052">
    <property type="entry name" value="Metallo-depent_PP-like"/>
</dbReference>
<feature type="domain" description="5'-Nucleotidase C-terminal" evidence="3">
    <location>
        <begin position="413"/>
        <end position="545"/>
    </location>
</feature>
<dbReference type="Pfam" id="PF00149">
    <property type="entry name" value="Metallophos"/>
    <property type="match status" value="1"/>
</dbReference>
<keyword evidence="5" id="KW-1185">Reference proteome</keyword>
<dbReference type="InterPro" id="IPR006179">
    <property type="entry name" value="5_nucleotidase/apyrase"/>
</dbReference>
<feature type="domain" description="Calcineurin-like phosphoesterase" evidence="2">
    <location>
        <begin position="53"/>
        <end position="170"/>
    </location>
</feature>
<gene>
    <name evidence="4" type="ORF">N4J17_09400</name>
</gene>
<dbReference type="Gene3D" id="3.60.21.10">
    <property type="match status" value="1"/>
</dbReference>
<dbReference type="SUPFAM" id="SSF55816">
    <property type="entry name" value="5'-nucleotidase (syn. UDP-sugar hydrolase), C-terminal domain"/>
    <property type="match status" value="1"/>
</dbReference>
<dbReference type="InterPro" id="IPR008334">
    <property type="entry name" value="5'-Nucleotdase_C"/>
</dbReference>
<dbReference type="PANTHER" id="PTHR11575:SF42">
    <property type="entry name" value="SULFUR OXIDATION PROTEIN SOXB"/>
    <property type="match status" value="1"/>
</dbReference>
<evidence type="ECO:0000259" key="2">
    <source>
        <dbReference type="Pfam" id="PF00149"/>
    </source>
</evidence>
<dbReference type="Proteomes" id="UP001359308">
    <property type="component" value="Chromosome"/>
</dbReference>
<evidence type="ECO:0000256" key="1">
    <source>
        <dbReference type="ARBA" id="ARBA00022729"/>
    </source>
</evidence>
<evidence type="ECO:0000313" key="4">
    <source>
        <dbReference type="EMBL" id="WWF00698.1"/>
    </source>
</evidence>
<dbReference type="SUPFAM" id="SSF56300">
    <property type="entry name" value="Metallo-dependent phosphatases"/>
    <property type="match status" value="1"/>
</dbReference>
<reference evidence="4 5" key="1">
    <citation type="submission" date="2022-09" db="EMBL/GenBank/DDBJ databases">
        <authorList>
            <person name="Giprobiosintez L."/>
        </authorList>
    </citation>
    <scope>NUCLEOTIDE SEQUENCE [LARGE SCALE GENOMIC DNA]</scope>
    <source>
        <strain evidence="5">VKPM-B-12549 (GBS-15)</strain>
    </source>
</reference>
<sequence length="667" mass="72943">MKRFASFHVKSTLRRIEVSNLPVAKEMIAFTLGMVVSIFAPLTLAGSGQVFLIHTGDIHGHLVPRPNVRSDAVGGTEGGLARMYTLIQQIRSKARQGKVNRSLLINTGDTLQGSGEALFTRGQAMIDVLNLFKIDAHAPGNWDFLYGTARFEEVFKGRGEQAPLAPWNALASNLYYTNQFDDATECGITGEDAQGTVRKLKRVLPPYAIKRVGEVKVGLLGFTTARAVAAIGPKVTAGYQFSDAEIELPCYVDVLRKREKVDLLVMISELELSRDIKLVEMNPGVDVVLNSDMHEKTTRPIIVRHVRAPSTLLFEEGQDGTMIGELQLNVKNGKVADWHWTPHIVSAAIMEDKGIAAKVAEVRRPFLKASFVAGQSVTVGGNTSTLLHPVDEVIAYSQVNLHRSNFVDEDMPAVVEGSSHDLIADAMRWAAGADVATLRGFRYGTHIPAGQPITMEDIYHYVPIAAKLGRSQKACGADLKTQIENSTAGVFHPDSRRWQGGWMFAYSGVTYDLDACGGFGIPGMPVERATNIKVNGVPVNALDAYDEKSGQCKSGSPGYKVAGYWYADDPTTINNCKSCKGRLIQMVTHDLHVVDLVPGQPIPDNRTFLDITEAVVKYLQVPLSGKVTSNNLSLNRIKVTRLPRLNTYPFKIVQPLEGATRETCPMS</sequence>
<dbReference type="RefSeq" id="WP_198321755.1">
    <property type="nucleotide sequence ID" value="NZ_CP104311.1"/>
</dbReference>